<proteinExistence type="predicted"/>
<feature type="transmembrane region" description="Helical" evidence="1">
    <location>
        <begin position="154"/>
        <end position="173"/>
    </location>
</feature>
<keyword evidence="1" id="KW-1133">Transmembrane helix</keyword>
<dbReference type="InterPro" id="IPR027815">
    <property type="entry name" value="CSC1/OSCA1-like_cyt"/>
</dbReference>
<feature type="domain" description="CSC1/OSCA1-like cytosolic" evidence="3">
    <location>
        <begin position="194"/>
        <end position="303"/>
    </location>
</feature>
<evidence type="ECO:0000259" key="3">
    <source>
        <dbReference type="Pfam" id="PF14703"/>
    </source>
</evidence>
<evidence type="ECO:0000256" key="1">
    <source>
        <dbReference type="SAM" id="Phobius"/>
    </source>
</evidence>
<accession>A0A6A5A8D3</accession>
<dbReference type="PANTHER" id="PTHR13018:SF5">
    <property type="entry name" value="RE44586P"/>
    <property type="match status" value="1"/>
</dbReference>
<evidence type="ECO:0000259" key="2">
    <source>
        <dbReference type="Pfam" id="PF13967"/>
    </source>
</evidence>
<dbReference type="EMBL" id="VJMI01015153">
    <property type="protein sequence ID" value="KAF0732234.1"/>
    <property type="molecule type" value="Genomic_DNA"/>
</dbReference>
<gene>
    <name evidence="4" type="ORF">AaE_009236</name>
</gene>
<feature type="non-terminal residue" evidence="4">
    <location>
        <position position="467"/>
    </location>
</feature>
<keyword evidence="1" id="KW-0472">Membrane</keyword>
<dbReference type="VEuPathDB" id="FungiDB:H257_08284"/>
<evidence type="ECO:0000313" key="4">
    <source>
        <dbReference type="EMBL" id="KAF0732234.1"/>
    </source>
</evidence>
<dbReference type="GO" id="GO:0005886">
    <property type="term" value="C:plasma membrane"/>
    <property type="evidence" value="ECO:0007669"/>
    <property type="project" value="TreeGrafter"/>
</dbReference>
<evidence type="ECO:0008006" key="6">
    <source>
        <dbReference type="Google" id="ProtNLM"/>
    </source>
</evidence>
<evidence type="ECO:0000313" key="5">
    <source>
        <dbReference type="Proteomes" id="UP000469452"/>
    </source>
</evidence>
<dbReference type="Pfam" id="PF14703">
    <property type="entry name" value="PHM7_cyt"/>
    <property type="match status" value="1"/>
</dbReference>
<dbReference type="InterPro" id="IPR045122">
    <property type="entry name" value="Csc1-like"/>
</dbReference>
<organism evidence="4 5">
    <name type="scientific">Aphanomyces astaci</name>
    <name type="common">Crayfish plague agent</name>
    <dbReference type="NCBI Taxonomy" id="112090"/>
    <lineage>
        <taxon>Eukaryota</taxon>
        <taxon>Sar</taxon>
        <taxon>Stramenopiles</taxon>
        <taxon>Oomycota</taxon>
        <taxon>Saprolegniomycetes</taxon>
        <taxon>Saprolegniales</taxon>
        <taxon>Verrucalvaceae</taxon>
        <taxon>Aphanomyces</taxon>
    </lineage>
</organism>
<feature type="domain" description="CSC1/OSCA1-like N-terminal transmembrane" evidence="2">
    <location>
        <begin position="19"/>
        <end position="175"/>
    </location>
</feature>
<dbReference type="InterPro" id="IPR032880">
    <property type="entry name" value="CSC1/OSCA1-like_N"/>
</dbReference>
<feature type="transmembrane region" description="Helical" evidence="1">
    <location>
        <begin position="111"/>
        <end position="129"/>
    </location>
</feature>
<keyword evidence="1" id="KW-0812">Transmembrane</keyword>
<dbReference type="Pfam" id="PF13967">
    <property type="entry name" value="RSN1_TM"/>
    <property type="match status" value="1"/>
</dbReference>
<feature type="transmembrane region" description="Helical" evidence="1">
    <location>
        <begin position="20"/>
        <end position="40"/>
    </location>
</feature>
<protein>
    <recommendedName>
        <fullName evidence="6">CSC1/OSCA1-like cytosolic domain-containing protein</fullName>
    </recommendedName>
</protein>
<dbReference type="AlphaFoldDB" id="A0A6A5A8D3"/>
<dbReference type="PANTHER" id="PTHR13018">
    <property type="entry name" value="PROBABLE MEMBRANE PROTEIN DUF221-RELATED"/>
    <property type="match status" value="1"/>
</dbReference>
<dbReference type="GO" id="GO:0005227">
    <property type="term" value="F:calcium-activated cation channel activity"/>
    <property type="evidence" value="ECO:0007669"/>
    <property type="project" value="InterPro"/>
</dbReference>
<feature type="transmembrane region" description="Helical" evidence="1">
    <location>
        <begin position="426"/>
        <end position="448"/>
    </location>
</feature>
<reference evidence="4 5" key="1">
    <citation type="submission" date="2019-06" db="EMBL/GenBank/DDBJ databases">
        <title>Genomics analysis of Aphanomyces spp. identifies a new class of oomycete effector associated with host adaptation.</title>
        <authorList>
            <person name="Gaulin E."/>
        </authorList>
    </citation>
    <scope>NUCLEOTIDE SEQUENCE [LARGE SCALE GENOMIC DNA]</scope>
    <source>
        <strain evidence="4 5">E</strain>
    </source>
</reference>
<sequence length="467" mass="52764">MNSDDAATSSGGLDNSLHVWTTTKIYFPILVMSLIVFEIVRDHDLTRSFYTCRSRSPVHACPMTIASTQGSTGGFAKWVLPTLGLTDDEVLDACGLDGLCFLRFIRLGRKVAACGVFLSAVLFPVYATAQWTRNDVDALERIALNILRENDPRFWAAVAAMYAISGYTLYLLHREYKDFVARRHHFLSQPYVQQYSVVIHDLPKQLRTCESLTTYLNHLFPNAIHSVVVAVDCKQLEKLVAKRSHYRCKLERALTQWTQSGRNNHRPVHLVKSRGTTVDAIDYFGTKLDRLNYRIQVDIDDLETRQKHLYEAMADNCLEDASCVSDPDIERSQSQNHIKMPQTSIPMKPTSRPLRQIEGETKSLLALMRPTAFVTFRTLLGTHMAQQLLQTSKPTKMLIEAAPCACDINWENLGLKVHVRNTLQLVARYLTIGIVLFWTVPSTVVTSFSSVESLRKLIPALGPTFVT</sequence>
<dbReference type="Proteomes" id="UP000469452">
    <property type="component" value="Unassembled WGS sequence"/>
</dbReference>
<comment type="caution">
    <text evidence="4">The sequence shown here is derived from an EMBL/GenBank/DDBJ whole genome shotgun (WGS) entry which is preliminary data.</text>
</comment>
<name>A0A6A5A8D3_APHAT</name>